<reference evidence="2" key="1">
    <citation type="submission" date="2021-09" db="EMBL/GenBank/DDBJ databases">
        <authorList>
            <consortium name="AG Swart"/>
            <person name="Singh M."/>
            <person name="Singh A."/>
            <person name="Seah K."/>
            <person name="Emmerich C."/>
        </authorList>
    </citation>
    <scope>NUCLEOTIDE SEQUENCE</scope>
    <source>
        <strain evidence="2">ATCC30299</strain>
    </source>
</reference>
<evidence type="ECO:0000313" key="3">
    <source>
        <dbReference type="Proteomes" id="UP001162131"/>
    </source>
</evidence>
<dbReference type="EMBL" id="CAJZBQ010000063">
    <property type="protein sequence ID" value="CAG9336021.1"/>
    <property type="molecule type" value="Genomic_DNA"/>
</dbReference>
<sequence length="66" mass="7536">MGCASIKARNAKEPNINLSRSSEQERHEKRQKALEATEKRLNEQNRKGLSEATLKMIEEKKKNAIA</sequence>
<feature type="region of interest" description="Disordered" evidence="1">
    <location>
        <begin position="1"/>
        <end position="54"/>
    </location>
</feature>
<evidence type="ECO:0000256" key="1">
    <source>
        <dbReference type="SAM" id="MobiDB-lite"/>
    </source>
</evidence>
<accession>A0AAU9KDA1</accession>
<dbReference type="Proteomes" id="UP001162131">
    <property type="component" value="Unassembled WGS sequence"/>
</dbReference>
<organism evidence="2 3">
    <name type="scientific">Blepharisma stoltei</name>
    <dbReference type="NCBI Taxonomy" id="1481888"/>
    <lineage>
        <taxon>Eukaryota</taxon>
        <taxon>Sar</taxon>
        <taxon>Alveolata</taxon>
        <taxon>Ciliophora</taxon>
        <taxon>Postciliodesmatophora</taxon>
        <taxon>Heterotrichea</taxon>
        <taxon>Heterotrichida</taxon>
        <taxon>Blepharismidae</taxon>
        <taxon>Blepharisma</taxon>
    </lineage>
</organism>
<gene>
    <name evidence="2" type="ORF">BSTOLATCC_MIC65328</name>
</gene>
<dbReference type="AlphaFoldDB" id="A0AAU9KDA1"/>
<feature type="compositionally biased region" description="Basic and acidic residues" evidence="1">
    <location>
        <begin position="22"/>
        <end position="49"/>
    </location>
</feature>
<evidence type="ECO:0008006" key="4">
    <source>
        <dbReference type="Google" id="ProtNLM"/>
    </source>
</evidence>
<evidence type="ECO:0000313" key="2">
    <source>
        <dbReference type="EMBL" id="CAG9336021.1"/>
    </source>
</evidence>
<keyword evidence="3" id="KW-1185">Reference proteome</keyword>
<name>A0AAU9KDA1_9CILI</name>
<comment type="caution">
    <text evidence="2">The sequence shown here is derived from an EMBL/GenBank/DDBJ whole genome shotgun (WGS) entry which is preliminary data.</text>
</comment>
<protein>
    <recommendedName>
        <fullName evidence="4">Small VCP/p97-interacting protein</fullName>
    </recommendedName>
</protein>
<proteinExistence type="predicted"/>